<keyword evidence="5 9" id="KW-0339">Growth factor</keyword>
<dbReference type="InterPro" id="IPR015615">
    <property type="entry name" value="TGF-beta-rel"/>
</dbReference>
<sequence length="633" mass="69449">MMVTVALLLLSLLRTAAAKGEWCPACGVAALAPGAQRDALLALAKRSILAKLGLPGRPSVPQPPSRGALLTALRRMRAQRSDAAASPGMLRDGRVPARPGMRLQEYEMLSFAEQGSSTSHSVRLHFRFSQEVAGSTEIQQATLYLFWAAPGRGAQPVTVRLLQPEPAGPNSTAASETRLEVRSPGWTTLDIGAAVRSLFGQQTPRLTVELEVPEDWGSPLPSDSHWPFVVAQARARTPHRVRRRGVDCGADSRMCCRREFFVDFKEIGWEDWIIQPEGYHMNYCAGLCPLHMAGIPGLAASFHTAVLNRIKAASAAAAVDSCCVPTQRRPLSLLYYDRDSNIVKTDIPDMIPQPWLWELAGMEEYSTAGKGRVGHKEPVQHGADLTSPSSLGLQFQFSQAQDQDIRILQAQLWLYLRVPRANFTLRIFLAGEGGAVAGGNLTLLGERQLSTTGSGWRSFPLLPALQSFFGGQSRTLRLELESRGDGGDVLAQVNASWSHQPFLVAKVKVREPEHHVAKRSLRCSQNSNLCCRKDYYVDFRDIGWNDWIIKPEGYQINYCVGQCPLHVAGSPGMASSFHTAVFNLVKANNIQASGHSCCVPTRRRPLSVLYFDRNSNIVKTDIPDMIVDACGCS</sequence>
<comment type="subunit">
    <text evidence="8">Dimeric, linked by one or more disulfide bonds. Inhibin A is a dimer of alpha and beta-A. Inhibin B is a dimer of alpha and beta-B. Activin A is a homodimer of beta-A. Activin B is a homodimer of beta-B. Activin AB is a dimer of beta-A and beta-B.</text>
</comment>
<evidence type="ECO:0000256" key="5">
    <source>
        <dbReference type="ARBA" id="ARBA00023030"/>
    </source>
</evidence>
<evidence type="ECO:0000256" key="3">
    <source>
        <dbReference type="ARBA" id="ARBA00022525"/>
    </source>
</evidence>
<dbReference type="Gene3D" id="2.60.120.970">
    <property type="match status" value="2"/>
</dbReference>
<keyword evidence="6" id="KW-1015">Disulfide bond</keyword>
<keyword evidence="13" id="KW-1185">Reference proteome</keyword>
<evidence type="ECO:0000313" key="13">
    <source>
        <dbReference type="Proteomes" id="UP000197619"/>
    </source>
</evidence>
<feature type="signal peptide" evidence="10">
    <location>
        <begin position="1"/>
        <end position="18"/>
    </location>
</feature>
<dbReference type="FunFam" id="2.10.90.10:FF:000005">
    <property type="entry name" value="Inhibin beta A chain"/>
    <property type="match status" value="2"/>
</dbReference>
<evidence type="ECO:0000256" key="10">
    <source>
        <dbReference type="SAM" id="SignalP"/>
    </source>
</evidence>
<evidence type="ECO:0000259" key="11">
    <source>
        <dbReference type="PROSITE" id="PS51362"/>
    </source>
</evidence>
<comment type="subcellular location">
    <subcellularLocation>
        <location evidence="1">Secreted</location>
    </subcellularLocation>
</comment>
<dbReference type="SMART" id="SM00204">
    <property type="entry name" value="TGFB"/>
    <property type="match status" value="2"/>
</dbReference>
<accession>A0A218UDM4</accession>
<keyword evidence="7" id="KW-0325">Glycoprotein</keyword>
<evidence type="ECO:0000256" key="1">
    <source>
        <dbReference type="ARBA" id="ARBA00004613"/>
    </source>
</evidence>
<dbReference type="Pfam" id="PF00019">
    <property type="entry name" value="TGF_beta"/>
    <property type="match status" value="2"/>
</dbReference>
<evidence type="ECO:0000256" key="7">
    <source>
        <dbReference type="ARBA" id="ARBA00023180"/>
    </source>
</evidence>
<gene>
    <name evidence="12" type="primary">INHBC</name>
    <name evidence="12" type="ORF">RLOC_00002787</name>
</gene>
<evidence type="ECO:0000256" key="6">
    <source>
        <dbReference type="ARBA" id="ARBA00023157"/>
    </source>
</evidence>
<dbReference type="InterPro" id="IPR017948">
    <property type="entry name" value="TGFb_CS"/>
</dbReference>
<comment type="similarity">
    <text evidence="2 9">Belongs to the TGF-beta family.</text>
</comment>
<evidence type="ECO:0000256" key="4">
    <source>
        <dbReference type="ARBA" id="ARBA00022729"/>
    </source>
</evidence>
<dbReference type="STRING" id="299123.ENSLSDP00000023278"/>
<protein>
    <submittedName>
        <fullName evidence="12">Inhibin beta C chain</fullName>
    </submittedName>
</protein>
<evidence type="ECO:0000313" key="12">
    <source>
        <dbReference type="EMBL" id="OWK51819.1"/>
    </source>
</evidence>
<dbReference type="PANTHER" id="PTHR11848">
    <property type="entry name" value="TGF-BETA FAMILY"/>
    <property type="match status" value="1"/>
</dbReference>
<feature type="domain" description="TGF-beta family profile" evidence="11">
    <location>
        <begin position="240"/>
        <end position="351"/>
    </location>
</feature>
<dbReference type="Gene3D" id="2.10.90.10">
    <property type="entry name" value="Cystine-knot cytokines"/>
    <property type="match status" value="2"/>
</dbReference>
<reference evidence="12 13" key="1">
    <citation type="submission" date="2017-05" db="EMBL/GenBank/DDBJ databases">
        <title>Genome of assembly of the Bengalese finch, Lonchura striata domestica.</title>
        <authorList>
            <person name="Colquitt B.M."/>
            <person name="Brainard M.S."/>
        </authorList>
    </citation>
    <scope>NUCLEOTIDE SEQUENCE [LARGE SCALE GENOMIC DNA]</scope>
    <source>
        <strain evidence="12">White83orange57</strain>
    </source>
</reference>
<dbReference type="GO" id="GO:0008083">
    <property type="term" value="F:growth factor activity"/>
    <property type="evidence" value="ECO:0007669"/>
    <property type="project" value="UniProtKB-KW"/>
</dbReference>
<dbReference type="InterPro" id="IPR001839">
    <property type="entry name" value="TGF-b_C"/>
</dbReference>
<dbReference type="PANTHER" id="PTHR11848:SF130">
    <property type="entry name" value="INHIBIN BETA C CHAIN"/>
    <property type="match status" value="1"/>
</dbReference>
<dbReference type="PROSITE" id="PS51362">
    <property type="entry name" value="TGF_BETA_2"/>
    <property type="match status" value="2"/>
</dbReference>
<dbReference type="InterPro" id="IPR029034">
    <property type="entry name" value="Cystine-knot_cytokine"/>
</dbReference>
<feature type="chain" id="PRO_5012781403" evidence="10">
    <location>
        <begin position="19"/>
        <end position="633"/>
    </location>
</feature>
<evidence type="ECO:0000256" key="9">
    <source>
        <dbReference type="RuleBase" id="RU000354"/>
    </source>
</evidence>
<dbReference type="Proteomes" id="UP000197619">
    <property type="component" value="Unassembled WGS sequence"/>
</dbReference>
<organism evidence="12 13">
    <name type="scientific">Lonchura striata</name>
    <name type="common">white-rumped munia</name>
    <dbReference type="NCBI Taxonomy" id="40157"/>
    <lineage>
        <taxon>Eukaryota</taxon>
        <taxon>Metazoa</taxon>
        <taxon>Chordata</taxon>
        <taxon>Craniata</taxon>
        <taxon>Vertebrata</taxon>
        <taxon>Euteleostomi</taxon>
        <taxon>Archelosauria</taxon>
        <taxon>Archosauria</taxon>
        <taxon>Dinosauria</taxon>
        <taxon>Saurischia</taxon>
        <taxon>Theropoda</taxon>
        <taxon>Coelurosauria</taxon>
        <taxon>Aves</taxon>
        <taxon>Neognathae</taxon>
        <taxon>Neoaves</taxon>
        <taxon>Telluraves</taxon>
        <taxon>Australaves</taxon>
        <taxon>Passeriformes</taxon>
        <taxon>Passeroidea</taxon>
        <taxon>Estrildidae</taxon>
        <taxon>Estrildinae</taxon>
        <taxon>Lonchura</taxon>
    </lineage>
</organism>
<dbReference type="SUPFAM" id="SSF57501">
    <property type="entry name" value="Cystine-knot cytokines"/>
    <property type="match status" value="2"/>
</dbReference>
<dbReference type="PROSITE" id="PS00250">
    <property type="entry name" value="TGF_BETA_1"/>
    <property type="match status" value="2"/>
</dbReference>
<dbReference type="GO" id="GO:0005125">
    <property type="term" value="F:cytokine activity"/>
    <property type="evidence" value="ECO:0007669"/>
    <property type="project" value="TreeGrafter"/>
</dbReference>
<keyword evidence="3" id="KW-0964">Secreted</keyword>
<dbReference type="CDD" id="cd19406">
    <property type="entry name" value="TGF_beta_INHBC_E"/>
    <property type="match status" value="1"/>
</dbReference>
<comment type="caution">
    <text evidence="12">The sequence shown here is derived from an EMBL/GenBank/DDBJ whole genome shotgun (WGS) entry which is preliminary data.</text>
</comment>
<dbReference type="GO" id="GO:0005615">
    <property type="term" value="C:extracellular space"/>
    <property type="evidence" value="ECO:0007669"/>
    <property type="project" value="TreeGrafter"/>
</dbReference>
<feature type="domain" description="TGF-beta family profile" evidence="11">
    <location>
        <begin position="516"/>
        <end position="633"/>
    </location>
</feature>
<evidence type="ECO:0000256" key="2">
    <source>
        <dbReference type="ARBA" id="ARBA00006656"/>
    </source>
</evidence>
<keyword evidence="4 10" id="KW-0732">Signal</keyword>
<proteinExistence type="inferred from homology"/>
<evidence type="ECO:0000256" key="8">
    <source>
        <dbReference type="ARBA" id="ARBA00065862"/>
    </source>
</evidence>
<name>A0A218UDM4_9PASE</name>
<dbReference type="AlphaFoldDB" id="A0A218UDM4"/>
<dbReference type="EMBL" id="MUZQ01000396">
    <property type="protein sequence ID" value="OWK51819.1"/>
    <property type="molecule type" value="Genomic_DNA"/>
</dbReference>